<gene>
    <name evidence="1" type="ORF">H9897_00280</name>
</gene>
<evidence type="ECO:0000313" key="2">
    <source>
        <dbReference type="Proteomes" id="UP000824247"/>
    </source>
</evidence>
<reference evidence="1" key="2">
    <citation type="submission" date="2021-04" db="EMBL/GenBank/DDBJ databases">
        <authorList>
            <person name="Gilroy R."/>
        </authorList>
    </citation>
    <scope>NUCLEOTIDE SEQUENCE</scope>
    <source>
        <strain evidence="1">A5-1222</strain>
    </source>
</reference>
<accession>A0A9E2KVT3</accession>
<dbReference type="Proteomes" id="UP000824247">
    <property type="component" value="Unassembled WGS sequence"/>
</dbReference>
<organism evidence="1 2">
    <name type="scientific">Candidatus Ureaplasma intestinipullorum</name>
    <dbReference type="NCBI Taxonomy" id="2838770"/>
    <lineage>
        <taxon>Bacteria</taxon>
        <taxon>Bacillati</taxon>
        <taxon>Mycoplasmatota</taxon>
        <taxon>Mycoplasmoidales</taxon>
        <taxon>Mycoplasmoidaceae</taxon>
        <taxon>Ureaplasma</taxon>
    </lineage>
</organism>
<sequence>MYKKLFTREIKIDTYNKKQYYSELVSKLNFKNIDNYSNKSIYDLWNINYEDIFLAYRFKVLKDWIFHNEKYSSTFIKNLNYIIKILDVEKYLNAFESNYIEHYESIIFCKSRNIKKLIVDFNTNLNEEVWFKFSCSQFIQFNEKKEPLFLNSKTIDIFLSNQRLIISTPVEIQSINWKDIIIFKLQNNKIEIVTKFSKFYIISIEIYEIYVSVERICKIINIKL</sequence>
<dbReference type="AlphaFoldDB" id="A0A9E2KVT3"/>
<name>A0A9E2KVT3_9BACT</name>
<proteinExistence type="predicted"/>
<dbReference type="EMBL" id="JAHLFM010000004">
    <property type="protein sequence ID" value="MBU3830588.1"/>
    <property type="molecule type" value="Genomic_DNA"/>
</dbReference>
<reference evidence="1" key="1">
    <citation type="journal article" date="2021" name="PeerJ">
        <title>Extensive microbial diversity within the chicken gut microbiome revealed by metagenomics and culture.</title>
        <authorList>
            <person name="Gilroy R."/>
            <person name="Ravi A."/>
            <person name="Getino M."/>
            <person name="Pursley I."/>
            <person name="Horton D.L."/>
            <person name="Alikhan N.F."/>
            <person name="Baker D."/>
            <person name="Gharbi K."/>
            <person name="Hall N."/>
            <person name="Watson M."/>
            <person name="Adriaenssens E.M."/>
            <person name="Foster-Nyarko E."/>
            <person name="Jarju S."/>
            <person name="Secka A."/>
            <person name="Antonio M."/>
            <person name="Oren A."/>
            <person name="Chaudhuri R.R."/>
            <person name="La Ragione R."/>
            <person name="Hildebrand F."/>
            <person name="Pallen M.J."/>
        </authorList>
    </citation>
    <scope>NUCLEOTIDE SEQUENCE</scope>
    <source>
        <strain evidence="1">A5-1222</strain>
    </source>
</reference>
<protein>
    <submittedName>
        <fullName evidence="1">Uncharacterized protein</fullName>
    </submittedName>
</protein>
<evidence type="ECO:0000313" key="1">
    <source>
        <dbReference type="EMBL" id="MBU3830588.1"/>
    </source>
</evidence>
<comment type="caution">
    <text evidence="1">The sequence shown here is derived from an EMBL/GenBank/DDBJ whole genome shotgun (WGS) entry which is preliminary data.</text>
</comment>